<keyword evidence="4" id="KW-0804">Transcription</keyword>
<gene>
    <name evidence="6" type="ORF">AL504_24375</name>
</gene>
<organism evidence="6 7">
    <name type="scientific">Alcaligenes xylosoxydans xylosoxydans</name>
    <name type="common">Achromobacter xylosoxidans</name>
    <dbReference type="NCBI Taxonomy" id="85698"/>
    <lineage>
        <taxon>Bacteria</taxon>
        <taxon>Pseudomonadati</taxon>
        <taxon>Pseudomonadota</taxon>
        <taxon>Betaproteobacteria</taxon>
        <taxon>Burkholderiales</taxon>
        <taxon>Alcaligenaceae</taxon>
        <taxon>Achromobacter</taxon>
    </lineage>
</organism>
<dbReference type="EMBL" id="CP014060">
    <property type="protein sequence ID" value="AMG38883.1"/>
    <property type="molecule type" value="Genomic_DNA"/>
</dbReference>
<evidence type="ECO:0000313" key="7">
    <source>
        <dbReference type="Proteomes" id="UP000060602"/>
    </source>
</evidence>
<evidence type="ECO:0000256" key="3">
    <source>
        <dbReference type="ARBA" id="ARBA00023125"/>
    </source>
</evidence>
<dbReference type="InterPro" id="IPR003313">
    <property type="entry name" value="AraC-bd"/>
</dbReference>
<evidence type="ECO:0000313" key="6">
    <source>
        <dbReference type="EMBL" id="AMG38883.1"/>
    </source>
</evidence>
<dbReference type="Gene3D" id="1.10.10.60">
    <property type="entry name" value="Homeodomain-like"/>
    <property type="match status" value="1"/>
</dbReference>
<dbReference type="PROSITE" id="PS01124">
    <property type="entry name" value="HTH_ARAC_FAMILY_2"/>
    <property type="match status" value="1"/>
</dbReference>
<protein>
    <submittedName>
        <fullName evidence="6">AraC family transcriptional regulator</fullName>
    </submittedName>
</protein>
<dbReference type="InterPro" id="IPR018060">
    <property type="entry name" value="HTH_AraC"/>
</dbReference>
<dbReference type="SUPFAM" id="SSF51182">
    <property type="entry name" value="RmlC-like cupins"/>
    <property type="match status" value="1"/>
</dbReference>
<dbReference type="CDD" id="cd06124">
    <property type="entry name" value="cupin_NimR-like_N"/>
    <property type="match status" value="1"/>
</dbReference>
<dbReference type="SMART" id="SM00342">
    <property type="entry name" value="HTH_ARAC"/>
    <property type="match status" value="1"/>
</dbReference>
<dbReference type="FunFam" id="1.10.10.60:FF:000132">
    <property type="entry name" value="AraC family transcriptional regulator"/>
    <property type="match status" value="1"/>
</dbReference>
<keyword evidence="2" id="KW-0805">Transcription regulation</keyword>
<keyword evidence="3" id="KW-0238">DNA-binding</keyword>
<sequence length="262" mass="29086">MPIYSLDTVEDPDLVACPVVGMAIDTRAHASDWHAHQRAQLLYQAEGGVTLYLTDRVGQLAPLQAAWLPAGCVHRTAMQGTFAYRSLYFDVAVYPDLPREPRILDVNPLLREMIVRVTHWPSDQPLDGPRQRLVGALLDELAAAPAAPLHLPMPRDRRLVPIARELLADPACALSIDDWGRRVGASGRTLARAFLAETGLPFTRWRTQCRLLMARARLAEGASVTEVAHAVGYASDSAFIAMYRRAYGEPPGRRQRRRDPLP</sequence>
<dbReference type="SUPFAM" id="SSF46689">
    <property type="entry name" value="Homeodomain-like"/>
    <property type="match status" value="1"/>
</dbReference>
<dbReference type="GO" id="GO:0043565">
    <property type="term" value="F:sequence-specific DNA binding"/>
    <property type="evidence" value="ECO:0007669"/>
    <property type="project" value="InterPro"/>
</dbReference>
<dbReference type="PANTHER" id="PTHR11019">
    <property type="entry name" value="HTH-TYPE TRANSCRIPTIONAL REGULATOR NIMR"/>
    <property type="match status" value="1"/>
</dbReference>
<accession>A0A109XXP7</accession>
<name>A0A109XXP7_ALCXX</name>
<evidence type="ECO:0000256" key="2">
    <source>
        <dbReference type="ARBA" id="ARBA00023015"/>
    </source>
</evidence>
<dbReference type="RefSeq" id="WP_061073480.1">
    <property type="nucleotide sequence ID" value="NZ_CP014060.2"/>
</dbReference>
<reference evidence="7" key="1">
    <citation type="submission" date="2015-12" db="EMBL/GenBank/DDBJ databases">
        <title>FDA dAtabase for Regulatory Grade micrObial Sequences (FDA-ARGOS): Supporting development and validation of Infectious Disease Dx tests.</title>
        <authorList>
            <person name="Case J."/>
            <person name="Tallon L."/>
            <person name="Sadzewicz L."/>
            <person name="Sengamalay N."/>
            <person name="Ott S."/>
            <person name="Godinez A."/>
            <person name="Nagaraj S."/>
            <person name="Nadendla S."/>
            <person name="Sichtig H."/>
        </authorList>
    </citation>
    <scope>NUCLEOTIDE SEQUENCE [LARGE SCALE GENOMIC DNA]</scope>
    <source>
        <strain evidence="7">FDAARGOS_147</strain>
    </source>
</reference>
<dbReference type="AlphaFoldDB" id="A0A109XXP7"/>
<dbReference type="InterPro" id="IPR009057">
    <property type="entry name" value="Homeodomain-like_sf"/>
</dbReference>
<keyword evidence="1" id="KW-0678">Repressor</keyword>
<dbReference type="PANTHER" id="PTHR11019:SF159">
    <property type="entry name" value="TRANSCRIPTIONAL REGULATOR-RELATED"/>
    <property type="match status" value="1"/>
</dbReference>
<dbReference type="GO" id="GO:0003700">
    <property type="term" value="F:DNA-binding transcription factor activity"/>
    <property type="evidence" value="ECO:0007669"/>
    <property type="project" value="InterPro"/>
</dbReference>
<dbReference type="Proteomes" id="UP000060602">
    <property type="component" value="Chromosome"/>
</dbReference>
<feature type="domain" description="HTH araC/xylS-type" evidence="5">
    <location>
        <begin position="157"/>
        <end position="257"/>
    </location>
</feature>
<dbReference type="PROSITE" id="PS00041">
    <property type="entry name" value="HTH_ARAC_FAMILY_1"/>
    <property type="match status" value="1"/>
</dbReference>
<dbReference type="InterPro" id="IPR018062">
    <property type="entry name" value="HTH_AraC-typ_CS"/>
</dbReference>
<evidence type="ECO:0000259" key="5">
    <source>
        <dbReference type="PROSITE" id="PS01124"/>
    </source>
</evidence>
<dbReference type="Pfam" id="PF12833">
    <property type="entry name" value="HTH_18"/>
    <property type="match status" value="1"/>
</dbReference>
<dbReference type="InterPro" id="IPR011051">
    <property type="entry name" value="RmlC_Cupin_sf"/>
</dbReference>
<evidence type="ECO:0000256" key="4">
    <source>
        <dbReference type="ARBA" id="ARBA00023163"/>
    </source>
</evidence>
<dbReference type="Pfam" id="PF02311">
    <property type="entry name" value="AraC_binding"/>
    <property type="match status" value="1"/>
</dbReference>
<evidence type="ECO:0000256" key="1">
    <source>
        <dbReference type="ARBA" id="ARBA00022491"/>
    </source>
</evidence>
<proteinExistence type="predicted"/>